<feature type="binding site" evidence="15">
    <location>
        <position position="151"/>
    </location>
    <ligand>
        <name>DNA</name>
        <dbReference type="ChEBI" id="CHEBI:16991"/>
    </ligand>
</feature>
<organism evidence="18 19">
    <name type="scientific">Caenimonas terrae</name>
    <dbReference type="NCBI Taxonomy" id="696074"/>
    <lineage>
        <taxon>Bacteria</taxon>
        <taxon>Pseudomonadati</taxon>
        <taxon>Pseudomonadota</taxon>
        <taxon>Betaproteobacteria</taxon>
        <taxon>Burkholderiales</taxon>
        <taxon>Comamonadaceae</taxon>
        <taxon>Caenimonas</taxon>
    </lineage>
</organism>
<dbReference type="PROSITE" id="PS51068">
    <property type="entry name" value="FPG_CAT"/>
    <property type="match status" value="1"/>
</dbReference>
<keyword evidence="6 15" id="KW-0863">Zinc-finger</keyword>
<dbReference type="RefSeq" id="WP_376848010.1">
    <property type="nucleotide sequence ID" value="NZ_JBHSMF010000002.1"/>
</dbReference>
<dbReference type="GO" id="GO:0140078">
    <property type="term" value="F:class I DNA-(apurinic or apyrimidinic site) endonuclease activity"/>
    <property type="evidence" value="ECO:0007669"/>
    <property type="project" value="UniProtKB-EC"/>
</dbReference>
<comment type="subunit">
    <text evidence="3 15">Monomer.</text>
</comment>
<dbReference type="EC" id="4.2.99.18" evidence="15"/>
<dbReference type="EMBL" id="JBHSMF010000002">
    <property type="protein sequence ID" value="MFC5495976.1"/>
    <property type="molecule type" value="Genomic_DNA"/>
</dbReference>
<evidence type="ECO:0000256" key="2">
    <source>
        <dbReference type="ARBA" id="ARBA00009409"/>
    </source>
</evidence>
<sequence>MPELPEVEVTRLGFADRIAGARIESVRMGKPLRWPLGLDPAQLAGRTVTGVRRRGKYLLVDLDRGLLLLHLGMSGSLRFVRSLPQPGGHDHFDLVTTQGSLRLNDPRRFGAVVYADSESSPAASKLLGGLGVEPLGHEFLLEAFHAGLKRRKAPVKQVLLAGDLVVGVGNIYASEALFMAGIRPTLSSARISRPRAARLLQAVREVLAKAVKKGGSTLRDFSNTDGQSGYFQLEAMVYDRKGQPCRVCGTPIRQIRQGQRATYFCPTCQKA</sequence>
<evidence type="ECO:0000256" key="11">
    <source>
        <dbReference type="ARBA" id="ARBA00023239"/>
    </source>
</evidence>
<evidence type="ECO:0000256" key="8">
    <source>
        <dbReference type="ARBA" id="ARBA00022833"/>
    </source>
</evidence>
<keyword evidence="11 15" id="KW-0456">Lyase</keyword>
<dbReference type="Gene3D" id="3.20.190.10">
    <property type="entry name" value="MutM-like, N-terminal"/>
    <property type="match status" value="1"/>
</dbReference>
<reference evidence="19" key="1">
    <citation type="journal article" date="2019" name="Int. J. Syst. Evol. Microbiol.">
        <title>The Global Catalogue of Microorganisms (GCM) 10K type strain sequencing project: providing services to taxonomists for standard genome sequencing and annotation.</title>
        <authorList>
            <consortium name="The Broad Institute Genomics Platform"/>
            <consortium name="The Broad Institute Genome Sequencing Center for Infectious Disease"/>
            <person name="Wu L."/>
            <person name="Ma J."/>
        </authorList>
    </citation>
    <scope>NUCLEOTIDE SEQUENCE [LARGE SCALE GENOMIC DNA]</scope>
    <source>
        <strain evidence="19">CCUG 57401</strain>
    </source>
</reference>
<name>A0ABW0N5P4_9BURK</name>
<keyword evidence="8 15" id="KW-0862">Zinc</keyword>
<dbReference type="SUPFAM" id="SSF81624">
    <property type="entry name" value="N-terminal domain of MutM-like DNA repair proteins"/>
    <property type="match status" value="1"/>
</dbReference>
<feature type="active site" description="Schiff-base intermediate with DNA" evidence="15">
    <location>
        <position position="2"/>
    </location>
</feature>
<evidence type="ECO:0000256" key="1">
    <source>
        <dbReference type="ARBA" id="ARBA00001668"/>
    </source>
</evidence>
<dbReference type="PANTHER" id="PTHR22993">
    <property type="entry name" value="FORMAMIDOPYRIMIDINE-DNA GLYCOSYLASE"/>
    <property type="match status" value="1"/>
</dbReference>
<keyword evidence="10 15" id="KW-0234">DNA repair</keyword>
<evidence type="ECO:0000256" key="7">
    <source>
        <dbReference type="ARBA" id="ARBA00022801"/>
    </source>
</evidence>
<comment type="cofactor">
    <cofactor evidence="15">
        <name>Zn(2+)</name>
        <dbReference type="ChEBI" id="CHEBI:29105"/>
    </cofactor>
    <text evidence="15">Binds 1 zinc ion per subunit.</text>
</comment>
<evidence type="ECO:0000256" key="4">
    <source>
        <dbReference type="ARBA" id="ARBA00022723"/>
    </source>
</evidence>
<dbReference type="NCBIfam" id="TIGR00577">
    <property type="entry name" value="fpg"/>
    <property type="match status" value="1"/>
</dbReference>
<feature type="active site" description="Proton donor; for delta-elimination activity" evidence="15">
    <location>
        <position position="260"/>
    </location>
</feature>
<dbReference type="Pfam" id="PF06831">
    <property type="entry name" value="H2TH"/>
    <property type="match status" value="1"/>
</dbReference>
<dbReference type="InterPro" id="IPR010663">
    <property type="entry name" value="Znf_FPG/IleRS"/>
</dbReference>
<keyword evidence="4 15" id="KW-0479">Metal-binding</keyword>
<evidence type="ECO:0000256" key="5">
    <source>
        <dbReference type="ARBA" id="ARBA00022763"/>
    </source>
</evidence>
<dbReference type="Gene3D" id="1.10.8.50">
    <property type="match status" value="1"/>
</dbReference>
<dbReference type="SMART" id="SM01232">
    <property type="entry name" value="H2TH"/>
    <property type="match status" value="1"/>
</dbReference>
<feature type="binding site" evidence="15">
    <location>
        <position position="107"/>
    </location>
    <ligand>
        <name>DNA</name>
        <dbReference type="ChEBI" id="CHEBI:16991"/>
    </ligand>
</feature>
<comment type="similarity">
    <text evidence="2 15">Belongs to the FPG family.</text>
</comment>
<keyword evidence="19" id="KW-1185">Reference proteome</keyword>
<dbReference type="InterPro" id="IPR035937">
    <property type="entry name" value="FPG_N"/>
</dbReference>
<dbReference type="PROSITE" id="PS51066">
    <property type="entry name" value="ZF_FPG_2"/>
    <property type="match status" value="1"/>
</dbReference>
<evidence type="ECO:0000256" key="13">
    <source>
        <dbReference type="ARBA" id="ARBA00023295"/>
    </source>
</evidence>
<evidence type="ECO:0000259" key="17">
    <source>
        <dbReference type="PROSITE" id="PS51068"/>
    </source>
</evidence>
<keyword evidence="9 15" id="KW-0238">DNA-binding</keyword>
<dbReference type="CDD" id="cd08966">
    <property type="entry name" value="EcFpg-like_N"/>
    <property type="match status" value="1"/>
</dbReference>
<keyword evidence="7 15" id="KW-0378">Hydrolase</keyword>
<evidence type="ECO:0000256" key="15">
    <source>
        <dbReference type="HAMAP-Rule" id="MF_00103"/>
    </source>
</evidence>
<protein>
    <recommendedName>
        <fullName evidence="15">Formamidopyrimidine-DNA glycosylase</fullName>
        <shortName evidence="15">Fapy-DNA glycosylase</shortName>
        <ecNumber evidence="15">3.2.2.23</ecNumber>
    </recommendedName>
    <alternativeName>
        <fullName evidence="15">DNA-(apurinic or apyrimidinic site) lyase MutM</fullName>
        <shortName evidence="15">AP lyase MutM</shortName>
        <ecNumber evidence="15">4.2.99.18</ecNumber>
    </alternativeName>
</protein>
<evidence type="ECO:0000256" key="3">
    <source>
        <dbReference type="ARBA" id="ARBA00011245"/>
    </source>
</evidence>
<gene>
    <name evidence="15 18" type="primary">mutM</name>
    <name evidence="15" type="synonym">fpg</name>
    <name evidence="18" type="ORF">ACFPOE_00385</name>
</gene>
<keyword evidence="13 15" id="KW-0326">Glycosidase</keyword>
<evidence type="ECO:0000313" key="19">
    <source>
        <dbReference type="Proteomes" id="UP001596037"/>
    </source>
</evidence>
<dbReference type="SMART" id="SM00898">
    <property type="entry name" value="Fapy_DNA_glyco"/>
    <property type="match status" value="1"/>
</dbReference>
<dbReference type="InterPro" id="IPR020629">
    <property type="entry name" value="FPG_Glyclase"/>
</dbReference>
<dbReference type="Proteomes" id="UP001596037">
    <property type="component" value="Unassembled WGS sequence"/>
</dbReference>
<evidence type="ECO:0000259" key="16">
    <source>
        <dbReference type="PROSITE" id="PS51066"/>
    </source>
</evidence>
<dbReference type="InterPro" id="IPR010979">
    <property type="entry name" value="Ribosomal_uS13-like_H2TH"/>
</dbReference>
<evidence type="ECO:0000256" key="9">
    <source>
        <dbReference type="ARBA" id="ARBA00023125"/>
    </source>
</evidence>
<dbReference type="Pfam" id="PF01149">
    <property type="entry name" value="Fapy_DNA_glyco"/>
    <property type="match status" value="1"/>
</dbReference>
<accession>A0ABW0N5P4</accession>
<dbReference type="InterPro" id="IPR015887">
    <property type="entry name" value="DNA_glyclase_Znf_dom_DNA_BS"/>
</dbReference>
<dbReference type="PANTHER" id="PTHR22993:SF9">
    <property type="entry name" value="FORMAMIDOPYRIMIDINE-DNA GLYCOSYLASE"/>
    <property type="match status" value="1"/>
</dbReference>
<dbReference type="PROSITE" id="PS01242">
    <property type="entry name" value="ZF_FPG_1"/>
    <property type="match status" value="1"/>
</dbReference>
<feature type="domain" description="FPG-type" evidence="16">
    <location>
        <begin position="236"/>
        <end position="270"/>
    </location>
</feature>
<dbReference type="InterPro" id="IPR012319">
    <property type="entry name" value="FPG_cat"/>
</dbReference>
<dbReference type="Pfam" id="PF06827">
    <property type="entry name" value="zf-FPG_IleRS"/>
    <property type="match status" value="1"/>
</dbReference>
<keyword evidence="5 15" id="KW-0227">DNA damage</keyword>
<evidence type="ECO:0000256" key="6">
    <source>
        <dbReference type="ARBA" id="ARBA00022771"/>
    </source>
</evidence>
<dbReference type="GO" id="GO:0008534">
    <property type="term" value="F:oxidized purine nucleobase lesion DNA N-glycosylase activity"/>
    <property type="evidence" value="ECO:0007669"/>
    <property type="project" value="UniProtKB-EC"/>
</dbReference>
<dbReference type="HAMAP" id="MF_00103">
    <property type="entry name" value="Fapy_DNA_glycosyl"/>
    <property type="match status" value="1"/>
</dbReference>
<dbReference type="InterPro" id="IPR000214">
    <property type="entry name" value="Znf_DNA_glyclase/AP_lyase"/>
</dbReference>
<proteinExistence type="inferred from homology"/>
<evidence type="ECO:0000256" key="10">
    <source>
        <dbReference type="ARBA" id="ARBA00023204"/>
    </source>
</evidence>
<dbReference type="SUPFAM" id="SSF46946">
    <property type="entry name" value="S13-like H2TH domain"/>
    <property type="match status" value="1"/>
</dbReference>
<dbReference type="NCBIfam" id="NF002211">
    <property type="entry name" value="PRK01103.1"/>
    <property type="match status" value="1"/>
</dbReference>
<feature type="active site" description="Proton donor" evidence="15">
    <location>
        <position position="3"/>
    </location>
</feature>
<comment type="catalytic activity">
    <reaction evidence="1 15">
        <text>Hydrolysis of DNA containing ring-opened 7-methylguanine residues, releasing 2,6-diamino-4-hydroxy-5-(N-methyl)formamidopyrimidine.</text>
        <dbReference type="EC" id="3.2.2.23"/>
    </reaction>
</comment>
<comment type="catalytic activity">
    <reaction evidence="14 15">
        <text>2'-deoxyribonucleotide-(2'-deoxyribose 5'-phosphate)-2'-deoxyribonucleotide-DNA = a 3'-end 2'-deoxyribonucleotide-(2,3-dehydro-2,3-deoxyribose 5'-phosphate)-DNA + a 5'-end 5'-phospho-2'-deoxyribonucleoside-DNA + H(+)</text>
        <dbReference type="Rhea" id="RHEA:66592"/>
        <dbReference type="Rhea" id="RHEA-COMP:13180"/>
        <dbReference type="Rhea" id="RHEA-COMP:16897"/>
        <dbReference type="Rhea" id="RHEA-COMP:17067"/>
        <dbReference type="ChEBI" id="CHEBI:15378"/>
        <dbReference type="ChEBI" id="CHEBI:136412"/>
        <dbReference type="ChEBI" id="CHEBI:157695"/>
        <dbReference type="ChEBI" id="CHEBI:167181"/>
        <dbReference type="EC" id="4.2.99.18"/>
    </reaction>
</comment>
<evidence type="ECO:0000256" key="14">
    <source>
        <dbReference type="ARBA" id="ARBA00044632"/>
    </source>
</evidence>
<feature type="binding site" evidence="15">
    <location>
        <position position="89"/>
    </location>
    <ligand>
        <name>DNA</name>
        <dbReference type="ChEBI" id="CHEBI:16991"/>
    </ligand>
</feature>
<dbReference type="InterPro" id="IPR015886">
    <property type="entry name" value="H2TH_FPG"/>
</dbReference>
<evidence type="ECO:0000256" key="12">
    <source>
        <dbReference type="ARBA" id="ARBA00023268"/>
    </source>
</evidence>
<feature type="domain" description="Formamidopyrimidine-DNA glycosylase catalytic" evidence="17">
    <location>
        <begin position="2"/>
        <end position="110"/>
    </location>
</feature>
<dbReference type="SUPFAM" id="SSF57716">
    <property type="entry name" value="Glucocorticoid receptor-like (DNA-binding domain)"/>
    <property type="match status" value="1"/>
</dbReference>
<comment type="caution">
    <text evidence="18">The sequence shown here is derived from an EMBL/GenBank/DDBJ whole genome shotgun (WGS) entry which is preliminary data.</text>
</comment>
<dbReference type="EC" id="3.2.2.23" evidence="15"/>
<evidence type="ECO:0000313" key="18">
    <source>
        <dbReference type="EMBL" id="MFC5495976.1"/>
    </source>
</evidence>
<keyword evidence="12 15" id="KW-0511">Multifunctional enzyme</keyword>
<feature type="active site" description="Proton donor; for beta-elimination activity" evidence="15">
    <location>
        <position position="56"/>
    </location>
</feature>
<comment type="function">
    <text evidence="15">Involved in base excision repair of DNA damaged by oxidation or by mutagenic agents. Acts as DNA glycosylase that recognizes and removes damaged bases. Has a preference for oxidized purines, such as 7,8-dihydro-8-oxoguanine (8-oxoG). Has AP (apurinic/apyrimidinic) lyase activity and introduces nicks in the DNA strand. Cleaves the DNA backbone by beta-delta elimination to generate a single-strand break at the site of the removed base with both 3'- and 5'-phosphates.</text>
</comment>